<name>B2A8N9_NATTJ</name>
<dbReference type="InterPro" id="IPR009061">
    <property type="entry name" value="DNA-bd_dom_put_sf"/>
</dbReference>
<dbReference type="GO" id="GO:0003677">
    <property type="term" value="F:DNA binding"/>
    <property type="evidence" value="ECO:0007669"/>
    <property type="project" value="InterPro"/>
</dbReference>
<dbReference type="InterPro" id="IPR000551">
    <property type="entry name" value="MerR-type_HTH_dom"/>
</dbReference>
<dbReference type="Proteomes" id="UP000001683">
    <property type="component" value="Plasmid pNTHE01"/>
</dbReference>
<dbReference type="HOGENOM" id="CLU_118449_0_0_9"/>
<proteinExistence type="predicted"/>
<gene>
    <name evidence="3" type="ordered locus">Nther_2943</name>
</gene>
<reference evidence="3 4" key="1">
    <citation type="submission" date="2008-04" db="EMBL/GenBank/DDBJ databases">
        <title>Complete sequence of plasmid1 of Natranaerobius thermophilus JW/NM-WN-LF.</title>
        <authorList>
            <consortium name="US DOE Joint Genome Institute"/>
            <person name="Copeland A."/>
            <person name="Lucas S."/>
            <person name="Lapidus A."/>
            <person name="Glavina del Rio T."/>
            <person name="Dalin E."/>
            <person name="Tice H."/>
            <person name="Bruce D."/>
            <person name="Goodwin L."/>
            <person name="Pitluck S."/>
            <person name="Chertkov O."/>
            <person name="Brettin T."/>
            <person name="Detter J.C."/>
            <person name="Han C."/>
            <person name="Kuske C.R."/>
            <person name="Schmutz J."/>
            <person name="Larimer F."/>
            <person name="Land M."/>
            <person name="Hauser L."/>
            <person name="Kyrpides N."/>
            <person name="Lykidis A."/>
            <person name="Mesbah N.M."/>
            <person name="Wiegel J."/>
        </authorList>
    </citation>
    <scope>NUCLEOTIDE SEQUENCE [LARGE SCALE GENOMIC DNA]</scope>
    <source>
        <strain evidence="4">ATCC BAA-1301 / DSM 18059 / JW/NM-WN-LF</strain>
        <plasmid evidence="3 4">pNTHE01</plasmid>
    </source>
</reference>
<sequence>MKLEDHITLSEAEQKTGVPARTIRRYIQKHGQYIPFEKQDRKYMIAEYALPMITKIRELYDQGMTVAQVDQKLDNDGDSMLVEVDRVTESSAMDGKKLKEFFQAVLNEHDKKLDQKVKQSEERILNQIQEEQRQIYNSNQLDHQKTRKKLEEEIANIEEIKKLNKTIEELRNEMKELKKPWWKKIFRKD</sequence>
<dbReference type="KEGG" id="nth:Nther_2943"/>
<dbReference type="AlphaFoldDB" id="B2A8N9"/>
<evidence type="ECO:0000313" key="3">
    <source>
        <dbReference type="EMBL" id="ACB86488.1"/>
    </source>
</evidence>
<dbReference type="Gene3D" id="1.10.1660.10">
    <property type="match status" value="1"/>
</dbReference>
<dbReference type="EMBL" id="CP001035">
    <property type="protein sequence ID" value="ACB86488.1"/>
    <property type="molecule type" value="Genomic_DNA"/>
</dbReference>
<geneLocation type="plasmid" evidence="3 4">
    <name>pNTHE01</name>
</geneLocation>
<dbReference type="InParanoid" id="B2A8N9"/>
<dbReference type="RefSeq" id="WP_012443514.1">
    <property type="nucleotide sequence ID" value="NC_010715.1"/>
</dbReference>
<reference evidence="3 4" key="2">
    <citation type="journal article" date="2011" name="J. Bacteriol.">
        <title>Complete genome sequence of the anaerobic, halophilic alkalithermophile Natranaerobius thermophilus JW/NM-WN-LF.</title>
        <authorList>
            <person name="Zhao B."/>
            <person name="Mesbah N.M."/>
            <person name="Dalin E."/>
            <person name="Goodwin L."/>
            <person name="Nolan M."/>
            <person name="Pitluck S."/>
            <person name="Chertkov O."/>
            <person name="Brettin T.S."/>
            <person name="Han J."/>
            <person name="Larimer F.W."/>
            <person name="Land M.L."/>
            <person name="Hauser L."/>
            <person name="Kyrpides N."/>
            <person name="Wiegel J."/>
        </authorList>
    </citation>
    <scope>NUCLEOTIDE SEQUENCE [LARGE SCALE GENOMIC DNA]</scope>
    <source>
        <strain evidence="4">ATCC BAA-1301 / DSM 18059 / JW/NM-WN-LF</strain>
        <plasmid evidence="3">pNTHE01</plasmid>
    </source>
</reference>
<keyword evidence="4" id="KW-1185">Reference proteome</keyword>
<evidence type="ECO:0000313" key="4">
    <source>
        <dbReference type="Proteomes" id="UP000001683"/>
    </source>
</evidence>
<protein>
    <recommendedName>
        <fullName evidence="2">HTH merR-type domain-containing protein</fullName>
    </recommendedName>
</protein>
<dbReference type="Pfam" id="PF13411">
    <property type="entry name" value="MerR_1"/>
    <property type="match status" value="1"/>
</dbReference>
<feature type="coiled-coil region" evidence="1">
    <location>
        <begin position="140"/>
        <end position="180"/>
    </location>
</feature>
<accession>B2A8N9</accession>
<dbReference type="SUPFAM" id="SSF46955">
    <property type="entry name" value="Putative DNA-binding domain"/>
    <property type="match status" value="1"/>
</dbReference>
<dbReference type="GO" id="GO:0006355">
    <property type="term" value="P:regulation of DNA-templated transcription"/>
    <property type="evidence" value="ECO:0007669"/>
    <property type="project" value="InterPro"/>
</dbReference>
<keyword evidence="1" id="KW-0175">Coiled coil</keyword>
<keyword evidence="3" id="KW-0614">Plasmid</keyword>
<evidence type="ECO:0000259" key="2">
    <source>
        <dbReference type="Pfam" id="PF13411"/>
    </source>
</evidence>
<organism evidence="3 4">
    <name type="scientific">Natranaerobius thermophilus (strain ATCC BAA-1301 / DSM 18059 / JW/NM-WN-LF)</name>
    <dbReference type="NCBI Taxonomy" id="457570"/>
    <lineage>
        <taxon>Bacteria</taxon>
        <taxon>Bacillati</taxon>
        <taxon>Bacillota</taxon>
        <taxon>Clostridia</taxon>
        <taxon>Natranaerobiales</taxon>
        <taxon>Natranaerobiaceae</taxon>
        <taxon>Natranaerobius</taxon>
    </lineage>
</organism>
<feature type="domain" description="HTH merR-type" evidence="2">
    <location>
        <begin position="8"/>
        <end position="74"/>
    </location>
</feature>
<evidence type="ECO:0000256" key="1">
    <source>
        <dbReference type="SAM" id="Coils"/>
    </source>
</evidence>